<evidence type="ECO:0000256" key="13">
    <source>
        <dbReference type="PROSITE-ProRule" id="PRU00221"/>
    </source>
</evidence>
<evidence type="ECO:0000256" key="1">
    <source>
        <dbReference type="ARBA" id="ARBA00004141"/>
    </source>
</evidence>
<organism evidence="16 17">
    <name type="scientific">Stylophora pistillata</name>
    <name type="common">Smooth cauliflower coral</name>
    <dbReference type="NCBI Taxonomy" id="50429"/>
    <lineage>
        <taxon>Eukaryota</taxon>
        <taxon>Metazoa</taxon>
        <taxon>Cnidaria</taxon>
        <taxon>Anthozoa</taxon>
        <taxon>Hexacorallia</taxon>
        <taxon>Scleractinia</taxon>
        <taxon>Astrocoeniina</taxon>
        <taxon>Pocilloporidae</taxon>
        <taxon>Stylophora</taxon>
    </lineage>
</organism>
<protein>
    <submittedName>
        <fullName evidence="16">WD repeat-containing protein 13</fullName>
    </submittedName>
</protein>
<keyword evidence="17" id="KW-1185">Reference proteome</keyword>
<keyword evidence="9 14" id="KW-0406">Ion transport</keyword>
<dbReference type="InterPro" id="IPR036322">
    <property type="entry name" value="WD40_repeat_dom_sf"/>
</dbReference>
<dbReference type="PROSITE" id="PS50082">
    <property type="entry name" value="WD_REPEATS_2"/>
    <property type="match status" value="1"/>
</dbReference>
<evidence type="ECO:0000256" key="6">
    <source>
        <dbReference type="ARBA" id="ARBA00022737"/>
    </source>
</evidence>
<sequence length="814" mass="90200">MNLSQQILALDARYNAYRVPNNPSYRTLYIRRRNQLLRENAKKEKLDHSSRRQYLSLRRQLLSKRYGPSESSLSRSRSASTYSKLSSFEASFDSLHIDPSEGGHSPGKPSHRRYHSAGSFKFLPQADIPESPPRGVVPTRKAEASRRMAGNTSLGENYAFAGMYHIFDQHAESVTAIKFANDDKYRLACSSADGTLSVCALVPSPPSVTCTLRGHTASVTDFDWSITNDFILSASLDGTARVWNPASGQCPRVVNDSHSCGLTACRFQPVNNNMLLTGNQKGHLSVFNMSTGKGFKGGSAKVSAGVKSVEFDSSGVLVWVGDEKGSIHAFCFDVASGRLHKAKRMSIAEGSPVTSISYRSWMNREARDPVLLVNVAINLLCLYGFAVEHKARHVRSSFCPLMSFRQGACVVSASEDMAVYFFDVERAEKPCVNKLLGHSAPVLDVCWNYDESLLASCDTESIARYFSRPINVEYTEVVPESGNLIFPAITICNLNRFVKRKIYTPDDEKDFHKLGLNLPSCAAVKKVITNMTCGQALLCAYERYGGEVVENCNKTKHRIVDVLNSTKEPIFDPEKFLGAYGHEFEEMFTYYCTFATKEECKSSDFFPNLIQGGRCFTFNSGENGTIVRNTSIEGSSGGLAVVLDVQMDEVTISEFSRGLRVIIHEQGEYLSMDTHGFNVFPGSHALVRMTSVHGHRLKSPYKSNCTERVLPGIPHYSSEACITQCFANKTVEICGCRLAGVPLALKAPVCTFQHQYCLDKTRVSASEDMAVYFFDVERAEKPCVNKLLGHSAPVLDVCWNYDESLLASCDTELC</sequence>
<dbReference type="InterPro" id="IPR015943">
    <property type="entry name" value="WD40/YVTN_repeat-like_dom_sf"/>
</dbReference>
<dbReference type="PROSITE" id="PS01206">
    <property type="entry name" value="ASC"/>
    <property type="match status" value="1"/>
</dbReference>
<feature type="repeat" description="WD" evidence="13">
    <location>
        <begin position="212"/>
        <end position="253"/>
    </location>
</feature>
<dbReference type="GO" id="GO:0005634">
    <property type="term" value="C:nucleus"/>
    <property type="evidence" value="ECO:0007669"/>
    <property type="project" value="TreeGrafter"/>
</dbReference>
<keyword evidence="8" id="KW-0915">Sodium</keyword>
<keyword evidence="3 14" id="KW-0894">Sodium channel</keyword>
<evidence type="ECO:0000256" key="10">
    <source>
        <dbReference type="ARBA" id="ARBA00023136"/>
    </source>
</evidence>
<dbReference type="EMBL" id="LSMT01000030">
    <property type="protein sequence ID" value="PFX31865.1"/>
    <property type="molecule type" value="Genomic_DNA"/>
</dbReference>
<evidence type="ECO:0000256" key="15">
    <source>
        <dbReference type="SAM" id="MobiDB-lite"/>
    </source>
</evidence>
<evidence type="ECO:0000313" key="17">
    <source>
        <dbReference type="Proteomes" id="UP000225706"/>
    </source>
</evidence>
<reference evidence="17" key="1">
    <citation type="journal article" date="2017" name="bioRxiv">
        <title>Comparative analysis of the genomes of Stylophora pistillata and Acropora digitifera provides evidence for extensive differences between species of corals.</title>
        <authorList>
            <person name="Voolstra C.R."/>
            <person name="Li Y."/>
            <person name="Liew Y.J."/>
            <person name="Baumgarten S."/>
            <person name="Zoccola D."/>
            <person name="Flot J.-F."/>
            <person name="Tambutte S."/>
            <person name="Allemand D."/>
            <person name="Aranda M."/>
        </authorList>
    </citation>
    <scope>NUCLEOTIDE SEQUENCE [LARGE SCALE GENOMIC DNA]</scope>
</reference>
<comment type="caution">
    <text evidence="16">The sequence shown here is derived from an EMBL/GenBank/DDBJ whole genome shotgun (WGS) entry which is preliminary data.</text>
</comment>
<keyword evidence="6" id="KW-0677">Repeat</keyword>
<dbReference type="InterPro" id="IPR001873">
    <property type="entry name" value="ENaC"/>
</dbReference>
<proteinExistence type="inferred from homology"/>
<name>A0A2B4STY9_STYPI</name>
<evidence type="ECO:0000256" key="9">
    <source>
        <dbReference type="ARBA" id="ARBA00023065"/>
    </source>
</evidence>
<accession>A0A2B4STY9</accession>
<keyword evidence="5 14" id="KW-0812">Transmembrane</keyword>
<evidence type="ECO:0000313" key="16">
    <source>
        <dbReference type="EMBL" id="PFX31865.1"/>
    </source>
</evidence>
<dbReference type="InterPro" id="IPR001680">
    <property type="entry name" value="WD40_rpt"/>
</dbReference>
<dbReference type="PRINTS" id="PR01078">
    <property type="entry name" value="AMINACHANNEL"/>
</dbReference>
<evidence type="ECO:0000256" key="4">
    <source>
        <dbReference type="ARBA" id="ARBA00022574"/>
    </source>
</evidence>
<dbReference type="Proteomes" id="UP000225706">
    <property type="component" value="Unassembled WGS sequence"/>
</dbReference>
<feature type="region of interest" description="Disordered" evidence="15">
    <location>
        <begin position="123"/>
        <end position="148"/>
    </location>
</feature>
<dbReference type="Gene3D" id="2.60.470.10">
    <property type="entry name" value="Acid-sensing ion channels like domains"/>
    <property type="match status" value="1"/>
</dbReference>
<keyword evidence="2 14" id="KW-0813">Transport</keyword>
<evidence type="ECO:0000256" key="5">
    <source>
        <dbReference type="ARBA" id="ARBA00022692"/>
    </source>
</evidence>
<keyword evidence="11 14" id="KW-0739">Sodium transport</keyword>
<gene>
    <name evidence="16" type="primary">WDR13</name>
    <name evidence="16" type="ORF">AWC38_SpisGene3271</name>
</gene>
<comment type="subcellular location">
    <subcellularLocation>
        <location evidence="1">Membrane</location>
        <topology evidence="1">Multi-pass membrane protein</topology>
    </subcellularLocation>
</comment>
<evidence type="ECO:0000256" key="11">
    <source>
        <dbReference type="ARBA" id="ARBA00023201"/>
    </source>
</evidence>
<dbReference type="SUPFAM" id="SSF50978">
    <property type="entry name" value="WD40 repeat-like"/>
    <property type="match status" value="2"/>
</dbReference>
<dbReference type="SMART" id="SM00320">
    <property type="entry name" value="WD40"/>
    <property type="match status" value="5"/>
</dbReference>
<keyword evidence="7" id="KW-1133">Transmembrane helix</keyword>
<dbReference type="InterPro" id="IPR051350">
    <property type="entry name" value="WD_repeat-ST_regulator"/>
</dbReference>
<dbReference type="Pfam" id="PF00400">
    <property type="entry name" value="WD40"/>
    <property type="match status" value="4"/>
</dbReference>
<dbReference type="PROSITE" id="PS50294">
    <property type="entry name" value="WD_REPEATS_REGION"/>
    <property type="match status" value="1"/>
</dbReference>
<evidence type="ECO:0000256" key="8">
    <source>
        <dbReference type="ARBA" id="ARBA00023053"/>
    </source>
</evidence>
<dbReference type="AlphaFoldDB" id="A0A2B4STY9"/>
<keyword evidence="10" id="KW-0472">Membrane</keyword>
<keyword evidence="4 13" id="KW-0853">WD repeat</keyword>
<dbReference type="STRING" id="50429.A0A2B4STY9"/>
<evidence type="ECO:0000256" key="14">
    <source>
        <dbReference type="RuleBase" id="RU000679"/>
    </source>
</evidence>
<dbReference type="GO" id="GO:1990841">
    <property type="term" value="F:promoter-specific chromatin binding"/>
    <property type="evidence" value="ECO:0007669"/>
    <property type="project" value="TreeGrafter"/>
</dbReference>
<dbReference type="OrthoDB" id="6021021at2759"/>
<comment type="similarity">
    <text evidence="14">Belongs to the amiloride-sensitive sodium channel (TC 1.A.6) family.</text>
</comment>
<dbReference type="InterPro" id="IPR020903">
    <property type="entry name" value="ENaC_CS"/>
</dbReference>
<dbReference type="PANTHER" id="PTHR22838:SF4">
    <property type="entry name" value="WD REPEAT-CONTAINING PROTEIN 13"/>
    <property type="match status" value="1"/>
</dbReference>
<dbReference type="Gene3D" id="2.130.10.10">
    <property type="entry name" value="YVTN repeat-like/Quinoprotein amine dehydrogenase"/>
    <property type="match status" value="3"/>
</dbReference>
<dbReference type="GO" id="GO:0005272">
    <property type="term" value="F:sodium channel activity"/>
    <property type="evidence" value="ECO:0007669"/>
    <property type="project" value="UniProtKB-KW"/>
</dbReference>
<keyword evidence="12 14" id="KW-0407">Ion channel</keyword>
<dbReference type="PANTHER" id="PTHR22838">
    <property type="entry name" value="WD REPEAT PROTEIN 26-RELATED"/>
    <property type="match status" value="1"/>
</dbReference>
<evidence type="ECO:0000256" key="3">
    <source>
        <dbReference type="ARBA" id="ARBA00022461"/>
    </source>
</evidence>
<evidence type="ECO:0000256" key="2">
    <source>
        <dbReference type="ARBA" id="ARBA00022448"/>
    </source>
</evidence>
<evidence type="ECO:0000256" key="12">
    <source>
        <dbReference type="ARBA" id="ARBA00023303"/>
    </source>
</evidence>
<evidence type="ECO:0000256" key="7">
    <source>
        <dbReference type="ARBA" id="ARBA00022989"/>
    </source>
</evidence>
<dbReference type="GO" id="GO:0016020">
    <property type="term" value="C:membrane"/>
    <property type="evidence" value="ECO:0007669"/>
    <property type="project" value="UniProtKB-SubCell"/>
</dbReference>
<dbReference type="Pfam" id="PF00858">
    <property type="entry name" value="ASC"/>
    <property type="match status" value="1"/>
</dbReference>